<proteinExistence type="predicted"/>
<dbReference type="EMBL" id="PJMW01000001">
    <property type="protein sequence ID" value="PKV98705.1"/>
    <property type="molecule type" value="Genomic_DNA"/>
</dbReference>
<reference evidence="1 2" key="1">
    <citation type="submission" date="2017-12" db="EMBL/GenBank/DDBJ databases">
        <title>Sequencing the genomes of 1000 Actinobacteria strains.</title>
        <authorList>
            <person name="Klenk H.-P."/>
        </authorList>
    </citation>
    <scope>NUCLEOTIDE SEQUENCE [LARGE SCALE GENOMIC DNA]</scope>
    <source>
        <strain evidence="1 2">DSM 44489</strain>
    </source>
</reference>
<keyword evidence="2" id="KW-1185">Reference proteome</keyword>
<organism evidence="1 2">
    <name type="scientific">Nocardia fluminea</name>
    <dbReference type="NCBI Taxonomy" id="134984"/>
    <lineage>
        <taxon>Bacteria</taxon>
        <taxon>Bacillati</taxon>
        <taxon>Actinomycetota</taxon>
        <taxon>Actinomycetes</taxon>
        <taxon>Mycobacteriales</taxon>
        <taxon>Nocardiaceae</taxon>
        <taxon>Nocardia</taxon>
    </lineage>
</organism>
<evidence type="ECO:0000313" key="2">
    <source>
        <dbReference type="Proteomes" id="UP000233766"/>
    </source>
</evidence>
<name>A0A2N3WXX4_9NOCA</name>
<gene>
    <name evidence="1" type="ORF">ATK86_0727</name>
</gene>
<dbReference type="Proteomes" id="UP000233766">
    <property type="component" value="Unassembled WGS sequence"/>
</dbReference>
<evidence type="ECO:0000313" key="1">
    <source>
        <dbReference type="EMBL" id="PKV98705.1"/>
    </source>
</evidence>
<accession>A0A2N3WXX4</accession>
<evidence type="ECO:0008006" key="3">
    <source>
        <dbReference type="Google" id="ProtNLM"/>
    </source>
</evidence>
<dbReference type="RefSeq" id="WP_143875880.1">
    <property type="nucleotide sequence ID" value="NZ_PJMW01000001.1"/>
</dbReference>
<protein>
    <recommendedName>
        <fullName evidence="3">LppU protein</fullName>
    </recommendedName>
</protein>
<dbReference type="OrthoDB" id="3701210at2"/>
<dbReference type="AlphaFoldDB" id="A0A2N3WXX4"/>
<comment type="caution">
    <text evidence="1">The sequence shown here is derived from an EMBL/GenBank/DDBJ whole genome shotgun (WGS) entry which is preliminary data.</text>
</comment>
<sequence length="214" mass="22450">MVRRKNLALVSVSVGAVFALAGAFYLALSVAVGFAAEEADGPENASAAETLPTEVSTTQPLGTIDELSGSVASTLTKSATKIPWVELSVGDCVDLNASPADIRQVACGDINSRYKVTELASAGGHCPGDVDRAQPRTLPGGVDQTLCLDIDWTVGECLDMAGDAARHVDCAADVPGRVRVLEIRHDTTDVNVCTIGDRGVVYDERRYVVCVSTR</sequence>